<accession>A0AAU9IYM4</accession>
<gene>
    <name evidence="1" type="ORF">BSTOLATCC_MIC15825</name>
</gene>
<name>A0AAU9IYM4_9CILI</name>
<dbReference type="Proteomes" id="UP001162131">
    <property type="component" value="Unassembled WGS sequence"/>
</dbReference>
<comment type="caution">
    <text evidence="1">The sequence shown here is derived from an EMBL/GenBank/DDBJ whole genome shotgun (WGS) entry which is preliminary data.</text>
</comment>
<proteinExistence type="predicted"/>
<sequence>MRLIFIYKNIFGLKAINVRYQKLIMLKKKSPNFLGKKYINIEDFLAKLLLSGQSRNNWIRLSANTSILPIKFN</sequence>
<reference evidence="1" key="1">
    <citation type="submission" date="2021-09" db="EMBL/GenBank/DDBJ databases">
        <authorList>
            <consortium name="AG Swart"/>
            <person name="Singh M."/>
            <person name="Singh A."/>
            <person name="Seah K."/>
            <person name="Emmerich C."/>
        </authorList>
    </citation>
    <scope>NUCLEOTIDE SEQUENCE</scope>
    <source>
        <strain evidence="1">ATCC30299</strain>
    </source>
</reference>
<evidence type="ECO:0000313" key="1">
    <source>
        <dbReference type="EMBL" id="CAG9316395.1"/>
    </source>
</evidence>
<organism evidence="1 2">
    <name type="scientific">Blepharisma stoltei</name>
    <dbReference type="NCBI Taxonomy" id="1481888"/>
    <lineage>
        <taxon>Eukaryota</taxon>
        <taxon>Sar</taxon>
        <taxon>Alveolata</taxon>
        <taxon>Ciliophora</taxon>
        <taxon>Postciliodesmatophora</taxon>
        <taxon>Heterotrichea</taxon>
        <taxon>Heterotrichida</taxon>
        <taxon>Blepharismidae</taxon>
        <taxon>Blepharisma</taxon>
    </lineage>
</organism>
<keyword evidence="2" id="KW-1185">Reference proteome</keyword>
<dbReference type="AlphaFoldDB" id="A0AAU9IYM4"/>
<evidence type="ECO:0000313" key="2">
    <source>
        <dbReference type="Proteomes" id="UP001162131"/>
    </source>
</evidence>
<dbReference type="EMBL" id="CAJZBQ010000015">
    <property type="protein sequence ID" value="CAG9316395.1"/>
    <property type="molecule type" value="Genomic_DNA"/>
</dbReference>
<protein>
    <submittedName>
        <fullName evidence="1">Uncharacterized protein</fullName>
    </submittedName>
</protein>